<feature type="transmembrane region" description="Helical" evidence="1">
    <location>
        <begin position="103"/>
        <end position="123"/>
    </location>
</feature>
<proteinExistence type="predicted"/>
<dbReference type="Pfam" id="PF04018">
    <property type="entry name" value="VCA0040-like"/>
    <property type="match status" value="1"/>
</dbReference>
<feature type="transmembrane region" description="Helical" evidence="1">
    <location>
        <begin position="253"/>
        <end position="272"/>
    </location>
</feature>
<dbReference type="InterPro" id="IPR007163">
    <property type="entry name" value="VCA0040-like"/>
</dbReference>
<dbReference type="PANTHER" id="PTHR37308:SF1">
    <property type="entry name" value="POLYPRENYL-PHOSPHATE TRANSPORTER"/>
    <property type="match status" value="1"/>
</dbReference>
<accession>A0A8T4GR22</accession>
<dbReference type="PANTHER" id="PTHR37308">
    <property type="entry name" value="INTEGRAL MEMBRANE PROTEIN"/>
    <property type="match status" value="1"/>
</dbReference>
<comment type="caution">
    <text evidence="2">The sequence shown here is derived from an EMBL/GenBank/DDBJ whole genome shotgun (WGS) entry which is preliminary data.</text>
</comment>
<dbReference type="RefSeq" id="WP_209489349.1">
    <property type="nucleotide sequence ID" value="NZ_JAGGLC010000001.1"/>
</dbReference>
<keyword evidence="3" id="KW-1185">Reference proteome</keyword>
<feature type="transmembrane region" description="Helical" evidence="1">
    <location>
        <begin position="164"/>
        <end position="188"/>
    </location>
</feature>
<keyword evidence="1" id="KW-0812">Transmembrane</keyword>
<reference evidence="2" key="1">
    <citation type="submission" date="2021-03" db="EMBL/GenBank/DDBJ databases">
        <title>Genomic Encyclopedia of Type Strains, Phase IV (KMG-IV): sequencing the most valuable type-strain genomes for metagenomic binning, comparative biology and taxonomic classification.</title>
        <authorList>
            <person name="Goeker M."/>
        </authorList>
    </citation>
    <scope>NUCLEOTIDE SEQUENCE</scope>
    <source>
        <strain evidence="2">DSM 26232</strain>
    </source>
</reference>
<keyword evidence="1" id="KW-0472">Membrane</keyword>
<feature type="transmembrane region" description="Helical" evidence="1">
    <location>
        <begin position="135"/>
        <end position="152"/>
    </location>
</feature>
<evidence type="ECO:0000256" key="1">
    <source>
        <dbReference type="SAM" id="Phobius"/>
    </source>
</evidence>
<protein>
    <submittedName>
        <fullName evidence="2">Putative membrane protein</fullName>
    </submittedName>
</protein>
<evidence type="ECO:0000313" key="2">
    <source>
        <dbReference type="EMBL" id="MBP1985601.1"/>
    </source>
</evidence>
<organism evidence="2 3">
    <name type="scientific">Halolamina salifodinae</name>
    <dbReference type="NCBI Taxonomy" id="1202767"/>
    <lineage>
        <taxon>Archaea</taxon>
        <taxon>Methanobacteriati</taxon>
        <taxon>Methanobacteriota</taxon>
        <taxon>Stenosarchaea group</taxon>
        <taxon>Halobacteria</taxon>
        <taxon>Halobacteriales</taxon>
        <taxon>Haloferacaceae</taxon>
    </lineage>
</organism>
<sequence>MAGRETLGVYLRGVAMGAADAVPGVSGGTIALLTGIYPRLIAAVTAVEPDRIFRVLGLPIRARRTDAVDAFREMDGLFLAALGLGIVSAIVTVSRVLEHAMEVYPAATFGGFFGLIGASAWLLRRQMRFDTRGRRAAAASGFLVAFLLSGQAEGALGHSLPVTFLAGSIAVSAMILPGVSGSLLLLLIGQYEYMIGELSAFVDDLIAFASGETLAVPPGSATIVTFVAGALVGLFTVAHGVRWALDNWKDATMTFLVALVVGALRAPVIQTADRLEAGWTGAALATFAGAAVVGAAVVLAVERAAGGDAIEVE</sequence>
<dbReference type="EMBL" id="JAGGLC010000001">
    <property type="protein sequence ID" value="MBP1985601.1"/>
    <property type="molecule type" value="Genomic_DNA"/>
</dbReference>
<dbReference type="Proteomes" id="UP000823736">
    <property type="component" value="Unassembled WGS sequence"/>
</dbReference>
<dbReference type="AlphaFoldDB" id="A0A8T4GR22"/>
<feature type="transmembrane region" description="Helical" evidence="1">
    <location>
        <begin position="200"/>
        <end position="217"/>
    </location>
</feature>
<feature type="transmembrane region" description="Helical" evidence="1">
    <location>
        <begin position="77"/>
        <end position="97"/>
    </location>
</feature>
<name>A0A8T4GR22_9EURY</name>
<evidence type="ECO:0000313" key="3">
    <source>
        <dbReference type="Proteomes" id="UP000823736"/>
    </source>
</evidence>
<gene>
    <name evidence="2" type="ORF">J2753_000074</name>
</gene>
<keyword evidence="1" id="KW-1133">Transmembrane helix</keyword>
<feature type="transmembrane region" description="Helical" evidence="1">
    <location>
        <begin position="278"/>
        <end position="301"/>
    </location>
</feature>
<feature type="transmembrane region" description="Helical" evidence="1">
    <location>
        <begin position="223"/>
        <end position="241"/>
    </location>
</feature>
<dbReference type="OrthoDB" id="313161at2157"/>